<feature type="domain" description="Glycosyltransferase subfamily 4-like N-terminal" evidence="3">
    <location>
        <begin position="22"/>
        <end position="136"/>
    </location>
</feature>
<dbReference type="SUPFAM" id="SSF53756">
    <property type="entry name" value="UDP-Glycosyltransferase/glycogen phosphorylase"/>
    <property type="match status" value="1"/>
</dbReference>
<dbReference type="eggNOG" id="arCOG01403">
    <property type="taxonomic scope" value="Archaea"/>
</dbReference>
<dbReference type="PATRIC" id="fig|29540.5.peg.1365"/>
<feature type="domain" description="Glycosyl transferase family 1" evidence="2">
    <location>
        <begin position="220"/>
        <end position="313"/>
    </location>
</feature>
<reference evidence="4 5" key="1">
    <citation type="journal article" date="2014" name="PLoS Genet.">
        <title>Phylogenetically driven sequencing of extremely halophilic archaea reveals strategies for static and dynamic osmo-response.</title>
        <authorList>
            <person name="Becker E.A."/>
            <person name="Seitzer P.M."/>
            <person name="Tritt A."/>
            <person name="Larsen D."/>
            <person name="Krusor M."/>
            <person name="Yao A.I."/>
            <person name="Wu D."/>
            <person name="Madern D."/>
            <person name="Eisen J.A."/>
            <person name="Darling A.E."/>
            <person name="Facciotti M.T."/>
        </authorList>
    </citation>
    <scope>NUCLEOTIDE SEQUENCE [LARGE SCALE GENOMIC DNA]</scope>
    <source>
        <strain evidence="4 5">DSM 12278</strain>
    </source>
</reference>
<dbReference type="AlphaFoldDB" id="M0AWJ0"/>
<name>M0AWJ0_NATA1</name>
<sequence length="347" mass="38771">MTRILSLTTTAWRSFYQSQMAALEHADIEFTTLPVPGEHRALEDDVQRRTPADYVRYLPQVLREARGEYDVVHANYGLTAPFAVAASMLPTIDLPVVCTLWGGEYRNNQFEPLIRRATAHADRVIVPSKAMADRVDRPCDVIPFPVDTDLFRPIPTATAREHVGWDSTETNAETEAKPKAETNTQTQPQTERERIVLFPYAPSRDEKNYPLAKRVVDDLRDELDYPISLRTVANQPYEEMPYYLNAADAVLLTSRFESGPMTIKEATACNTPVVSRDVGFAREVLTDVPNAAVASDDAALRTHLAALLETGESADGRAAFTDYTVETMGSRLRTVYAQCLRETEAAQ</sequence>
<dbReference type="EMBL" id="AOIO01000021">
    <property type="protein sequence ID" value="ELZ02343.1"/>
    <property type="molecule type" value="Genomic_DNA"/>
</dbReference>
<accession>M0AWJ0</accession>
<dbReference type="Pfam" id="PF00534">
    <property type="entry name" value="Glycos_transf_1"/>
    <property type="match status" value="1"/>
</dbReference>
<evidence type="ECO:0000256" key="1">
    <source>
        <dbReference type="SAM" id="MobiDB-lite"/>
    </source>
</evidence>
<dbReference type="OrthoDB" id="193395at2157"/>
<organism evidence="4 5">
    <name type="scientific">Natrialba asiatica (strain ATCC 700177 / DSM 12278 / JCM 9576 / FERM P-10747 / NBRC 102637 / 172P1)</name>
    <dbReference type="NCBI Taxonomy" id="29540"/>
    <lineage>
        <taxon>Archaea</taxon>
        <taxon>Methanobacteriati</taxon>
        <taxon>Methanobacteriota</taxon>
        <taxon>Stenosarchaea group</taxon>
        <taxon>Halobacteria</taxon>
        <taxon>Halobacteriales</taxon>
        <taxon>Natrialbaceae</taxon>
        <taxon>Natrialba</taxon>
    </lineage>
</organism>
<protein>
    <submittedName>
        <fullName evidence="4">Group 1 glycosyl transferase</fullName>
    </submittedName>
</protein>
<dbReference type="STRING" id="29540.C481_06721"/>
<dbReference type="GO" id="GO:0016757">
    <property type="term" value="F:glycosyltransferase activity"/>
    <property type="evidence" value="ECO:0007669"/>
    <property type="project" value="InterPro"/>
</dbReference>
<comment type="caution">
    <text evidence="4">The sequence shown here is derived from an EMBL/GenBank/DDBJ whole genome shotgun (WGS) entry which is preliminary data.</text>
</comment>
<dbReference type="InterPro" id="IPR028098">
    <property type="entry name" value="Glyco_trans_4-like_N"/>
</dbReference>
<keyword evidence="5" id="KW-1185">Reference proteome</keyword>
<feature type="region of interest" description="Disordered" evidence="1">
    <location>
        <begin position="161"/>
        <end position="192"/>
    </location>
</feature>
<dbReference type="PANTHER" id="PTHR12526">
    <property type="entry name" value="GLYCOSYLTRANSFERASE"/>
    <property type="match status" value="1"/>
</dbReference>
<gene>
    <name evidence="4" type="ORF">C481_06721</name>
</gene>
<dbReference type="InterPro" id="IPR001296">
    <property type="entry name" value="Glyco_trans_1"/>
</dbReference>
<dbReference type="Gene3D" id="3.40.50.2000">
    <property type="entry name" value="Glycogen Phosphorylase B"/>
    <property type="match status" value="2"/>
</dbReference>
<evidence type="ECO:0000313" key="4">
    <source>
        <dbReference type="EMBL" id="ELZ02343.1"/>
    </source>
</evidence>
<evidence type="ECO:0000259" key="2">
    <source>
        <dbReference type="Pfam" id="PF00534"/>
    </source>
</evidence>
<evidence type="ECO:0000313" key="5">
    <source>
        <dbReference type="Proteomes" id="UP000011554"/>
    </source>
</evidence>
<dbReference type="Proteomes" id="UP000011554">
    <property type="component" value="Unassembled WGS sequence"/>
</dbReference>
<dbReference type="PANTHER" id="PTHR12526:SF630">
    <property type="entry name" value="GLYCOSYLTRANSFERASE"/>
    <property type="match status" value="1"/>
</dbReference>
<keyword evidence="4" id="KW-0808">Transferase</keyword>
<dbReference type="RefSeq" id="WP_006108377.1">
    <property type="nucleotide sequence ID" value="NZ_AOIO01000021.1"/>
</dbReference>
<evidence type="ECO:0000259" key="3">
    <source>
        <dbReference type="Pfam" id="PF13579"/>
    </source>
</evidence>
<dbReference type="Pfam" id="PF13579">
    <property type="entry name" value="Glyco_trans_4_4"/>
    <property type="match status" value="1"/>
</dbReference>
<proteinExistence type="predicted"/>